<feature type="compositionally biased region" description="Low complexity" evidence="1">
    <location>
        <begin position="20"/>
        <end position="36"/>
    </location>
</feature>
<feature type="region of interest" description="Disordered" evidence="1">
    <location>
        <begin position="176"/>
        <end position="277"/>
    </location>
</feature>
<dbReference type="OrthoDB" id="1707722at2759"/>
<dbReference type="Proteomes" id="UP001153076">
    <property type="component" value="Unassembled WGS sequence"/>
</dbReference>
<dbReference type="PANTHER" id="PTHR33673:SF38">
    <property type="entry name" value="CHROMODOMAIN-HELICASE-DNA-BINDING PROTEIN 7-LIKE"/>
    <property type="match status" value="1"/>
</dbReference>
<feature type="region of interest" description="Disordered" evidence="1">
    <location>
        <begin position="1"/>
        <end position="117"/>
    </location>
</feature>
<evidence type="ECO:0000313" key="2">
    <source>
        <dbReference type="EMBL" id="KAJ8452262.1"/>
    </source>
</evidence>
<sequence length="348" mass="37131">MEPQKGGAKKVKEGEDDSSRSSSVSSASAESAASDFSFDEHGMHPAHSVDQATFDRDALTKDRISLSGSSAREHEQSENGSLQEGILALDAGDAHRGSGSASSLEYPTAQVMERPGESSGYRIPSYVFARNKSSTPNADWSTASNESLFSIHTGNMSFTREQFSWLMKSGELGAYGDLKKSGELPPLSPKDLHKSGEMPPTPPELRKSGEQIIAAHFNASPPSMPPVNKIASSPRVSEASAMDLATQTKRQEIKKGSKPSMDEIPFSASTVSHHSDASGQSFAFPVLADIDRQKSVNSGASRVEQKDPATPKEKEDKSKTPKSNTESASSSSSWLSCFSCCSCWGSKG</sequence>
<gene>
    <name evidence="2" type="ORF">Cgig2_006067</name>
</gene>
<feature type="compositionally biased region" description="Basic and acidic residues" evidence="1">
    <location>
        <begin position="303"/>
        <end position="319"/>
    </location>
</feature>
<comment type="caution">
    <text evidence="2">The sequence shown here is derived from an EMBL/GenBank/DDBJ whole genome shotgun (WGS) entry which is preliminary data.</text>
</comment>
<feature type="region of interest" description="Disordered" evidence="1">
    <location>
        <begin position="295"/>
        <end position="337"/>
    </location>
</feature>
<evidence type="ECO:0000313" key="3">
    <source>
        <dbReference type="Proteomes" id="UP001153076"/>
    </source>
</evidence>
<dbReference type="PANTHER" id="PTHR33673">
    <property type="entry name" value="SUPPRESSOR SRP40-LIKE PROTEIN"/>
    <property type="match status" value="1"/>
</dbReference>
<reference evidence="2" key="1">
    <citation type="submission" date="2022-04" db="EMBL/GenBank/DDBJ databases">
        <title>Carnegiea gigantea Genome sequencing and assembly v2.</title>
        <authorList>
            <person name="Copetti D."/>
            <person name="Sanderson M.J."/>
            <person name="Burquez A."/>
            <person name="Wojciechowski M.F."/>
        </authorList>
    </citation>
    <scope>NUCLEOTIDE SEQUENCE</scope>
    <source>
        <strain evidence="2">SGP5-SGP5p</strain>
        <tissue evidence="2">Aerial part</tissue>
    </source>
</reference>
<keyword evidence="3" id="KW-1185">Reference proteome</keyword>
<feature type="compositionally biased region" description="Basic and acidic residues" evidence="1">
    <location>
        <begin position="10"/>
        <end position="19"/>
    </location>
</feature>
<dbReference type="EMBL" id="JAKOGI010000005">
    <property type="protein sequence ID" value="KAJ8452262.1"/>
    <property type="molecule type" value="Genomic_DNA"/>
</dbReference>
<name>A0A9Q1QRW7_9CARY</name>
<dbReference type="AlphaFoldDB" id="A0A9Q1QRW7"/>
<proteinExistence type="predicted"/>
<feature type="compositionally biased region" description="Low complexity" evidence="1">
    <location>
        <begin position="327"/>
        <end position="337"/>
    </location>
</feature>
<protein>
    <submittedName>
        <fullName evidence="2">Uncharacterized protein</fullName>
    </submittedName>
</protein>
<feature type="compositionally biased region" description="Basic and acidic residues" evidence="1">
    <location>
        <begin position="53"/>
        <end position="64"/>
    </location>
</feature>
<organism evidence="2 3">
    <name type="scientific">Carnegiea gigantea</name>
    <dbReference type="NCBI Taxonomy" id="171969"/>
    <lineage>
        <taxon>Eukaryota</taxon>
        <taxon>Viridiplantae</taxon>
        <taxon>Streptophyta</taxon>
        <taxon>Embryophyta</taxon>
        <taxon>Tracheophyta</taxon>
        <taxon>Spermatophyta</taxon>
        <taxon>Magnoliopsida</taxon>
        <taxon>eudicotyledons</taxon>
        <taxon>Gunneridae</taxon>
        <taxon>Pentapetalae</taxon>
        <taxon>Caryophyllales</taxon>
        <taxon>Cactineae</taxon>
        <taxon>Cactaceae</taxon>
        <taxon>Cactoideae</taxon>
        <taxon>Echinocereeae</taxon>
        <taxon>Carnegiea</taxon>
    </lineage>
</organism>
<evidence type="ECO:0000256" key="1">
    <source>
        <dbReference type="SAM" id="MobiDB-lite"/>
    </source>
</evidence>
<accession>A0A9Q1QRW7</accession>
<feature type="compositionally biased region" description="Polar residues" evidence="1">
    <location>
        <begin position="267"/>
        <end position="277"/>
    </location>
</feature>